<protein>
    <submittedName>
        <fullName evidence="1">Uncharacterized protein</fullName>
    </submittedName>
</protein>
<reference evidence="1 2" key="1">
    <citation type="submission" date="2021-06" db="EMBL/GenBank/DDBJ databases">
        <title>Caerostris extrusa draft genome.</title>
        <authorList>
            <person name="Kono N."/>
            <person name="Arakawa K."/>
        </authorList>
    </citation>
    <scope>NUCLEOTIDE SEQUENCE [LARGE SCALE GENOMIC DNA]</scope>
</reference>
<sequence>MGTNEKKLRGRELGGGGVSEELGGGCHKFFPHGGVSRRAGTNPEGDVRTKMKRVGNRKDAAKIEMAEIKARSTLVVTSSKAFLEWEPTGKGLGDAAVLGSGCPGYYLAEAGNLVEE</sequence>
<keyword evidence="2" id="KW-1185">Reference proteome</keyword>
<name>A0AAV4XNB6_CAEEX</name>
<dbReference type="AlphaFoldDB" id="A0AAV4XNB6"/>
<evidence type="ECO:0000313" key="1">
    <source>
        <dbReference type="EMBL" id="GIY95888.1"/>
    </source>
</evidence>
<accession>A0AAV4XNB6</accession>
<dbReference type="Proteomes" id="UP001054945">
    <property type="component" value="Unassembled WGS sequence"/>
</dbReference>
<evidence type="ECO:0000313" key="2">
    <source>
        <dbReference type="Proteomes" id="UP001054945"/>
    </source>
</evidence>
<gene>
    <name evidence="1" type="ORF">CEXT_329601</name>
</gene>
<comment type="caution">
    <text evidence="1">The sequence shown here is derived from an EMBL/GenBank/DDBJ whole genome shotgun (WGS) entry which is preliminary data.</text>
</comment>
<organism evidence="1 2">
    <name type="scientific">Caerostris extrusa</name>
    <name type="common">Bark spider</name>
    <name type="synonym">Caerostris bankana</name>
    <dbReference type="NCBI Taxonomy" id="172846"/>
    <lineage>
        <taxon>Eukaryota</taxon>
        <taxon>Metazoa</taxon>
        <taxon>Ecdysozoa</taxon>
        <taxon>Arthropoda</taxon>
        <taxon>Chelicerata</taxon>
        <taxon>Arachnida</taxon>
        <taxon>Araneae</taxon>
        <taxon>Araneomorphae</taxon>
        <taxon>Entelegynae</taxon>
        <taxon>Araneoidea</taxon>
        <taxon>Araneidae</taxon>
        <taxon>Caerostris</taxon>
    </lineage>
</organism>
<dbReference type="EMBL" id="BPLR01017974">
    <property type="protein sequence ID" value="GIY95888.1"/>
    <property type="molecule type" value="Genomic_DNA"/>
</dbReference>
<proteinExistence type="predicted"/>